<keyword evidence="1" id="KW-0472">Membrane</keyword>
<reference evidence="2" key="1">
    <citation type="submission" date="2022-10" db="EMBL/GenBank/DDBJ databases">
        <authorList>
            <person name="Wei X."/>
        </authorList>
    </citation>
    <scope>NUCLEOTIDE SEQUENCE</scope>
    <source>
        <strain evidence="2">SD2</strain>
    </source>
</reference>
<dbReference type="RefSeq" id="WP_154221349.1">
    <property type="nucleotide sequence ID" value="NZ_CP034544.1"/>
</dbReference>
<dbReference type="Proteomes" id="UP001164481">
    <property type="component" value="Chromosome"/>
</dbReference>
<name>A0AAX3F015_MYCSY</name>
<evidence type="ECO:0000313" key="3">
    <source>
        <dbReference type="Proteomes" id="UP001164481"/>
    </source>
</evidence>
<proteinExistence type="predicted"/>
<keyword evidence="1" id="KW-0812">Transmembrane</keyword>
<reference evidence="2" key="2">
    <citation type="submission" date="2022-11" db="EMBL/GenBank/DDBJ databases">
        <title>complete genomes of mycoplasma synoviae ZX313 strain and SD2 strain.</title>
        <authorList>
            <person name="Zhong Q."/>
        </authorList>
    </citation>
    <scope>NUCLEOTIDE SEQUENCE</scope>
    <source>
        <strain evidence="2">SD2</strain>
    </source>
</reference>
<feature type="transmembrane region" description="Helical" evidence="1">
    <location>
        <begin position="129"/>
        <end position="151"/>
    </location>
</feature>
<evidence type="ECO:0000256" key="1">
    <source>
        <dbReference type="SAM" id="Phobius"/>
    </source>
</evidence>
<dbReference type="AlphaFoldDB" id="A0AAX3F015"/>
<gene>
    <name evidence="2" type="ORF">OIE46_02270</name>
</gene>
<accession>A0AAX3F015</accession>
<feature type="transmembrane region" description="Helical" evidence="1">
    <location>
        <begin position="67"/>
        <end position="91"/>
    </location>
</feature>
<protein>
    <submittedName>
        <fullName evidence="2">Uncharacterized protein</fullName>
    </submittedName>
</protein>
<feature type="transmembrane region" description="Helical" evidence="1">
    <location>
        <begin position="38"/>
        <end position="61"/>
    </location>
</feature>
<dbReference type="EMBL" id="CP107525">
    <property type="protein sequence ID" value="UZW64191.1"/>
    <property type="molecule type" value="Genomic_DNA"/>
</dbReference>
<evidence type="ECO:0000313" key="2">
    <source>
        <dbReference type="EMBL" id="UZW64191.1"/>
    </source>
</evidence>
<sequence length="163" mass="18300">MDFNNKLNQKINSTSDMSYVNYENLQVLKRRLTHTKNLIIAGLVFTLVGVIILAVGGSMLAADTSGFASISIMFLGGLLATVIPIVFKVYYTGRVWSLRWEVENKYLINDQETYHQKADAVSALITAKVLVSISWIALWLILDFVVIFNLLKARNILDTLSKN</sequence>
<keyword evidence="1" id="KW-1133">Transmembrane helix</keyword>
<organism evidence="2 3">
    <name type="scientific">Mycoplasmopsis synoviae</name>
    <name type="common">Mycoplasma synoviae</name>
    <dbReference type="NCBI Taxonomy" id="2109"/>
    <lineage>
        <taxon>Bacteria</taxon>
        <taxon>Bacillati</taxon>
        <taxon>Mycoplasmatota</taxon>
        <taxon>Mycoplasmoidales</taxon>
        <taxon>Metamycoplasmataceae</taxon>
        <taxon>Mycoplasmopsis</taxon>
    </lineage>
</organism>